<sequence>MTEPLLCKYAYKQCMNTRVTKRDGELHRLCEYHRDKANALQKVYATKRRRELRAQKRQDMVDKNLSEIEPMPFSPNEMTGRMDELACLFDELRGVFADGESLSDEEYAYLLRQSSCTTP</sequence>
<evidence type="ECO:0000313" key="2">
    <source>
        <dbReference type="EMBL" id="KAF0720715.1"/>
    </source>
</evidence>
<feature type="region of interest" description="Disordered" evidence="1">
    <location>
        <begin position="55"/>
        <end position="76"/>
    </location>
</feature>
<evidence type="ECO:0000313" key="3">
    <source>
        <dbReference type="EMBL" id="VFT77366.1"/>
    </source>
</evidence>
<protein>
    <submittedName>
        <fullName evidence="3">Aste57867_140 protein</fullName>
    </submittedName>
</protein>
<evidence type="ECO:0000313" key="4">
    <source>
        <dbReference type="Proteomes" id="UP000332933"/>
    </source>
</evidence>
<organism evidence="3 4">
    <name type="scientific">Aphanomyces stellatus</name>
    <dbReference type="NCBI Taxonomy" id="120398"/>
    <lineage>
        <taxon>Eukaryota</taxon>
        <taxon>Sar</taxon>
        <taxon>Stramenopiles</taxon>
        <taxon>Oomycota</taxon>
        <taxon>Saprolegniomycetes</taxon>
        <taxon>Saprolegniales</taxon>
        <taxon>Verrucalvaceae</taxon>
        <taxon>Aphanomyces</taxon>
    </lineage>
</organism>
<dbReference type="Proteomes" id="UP000332933">
    <property type="component" value="Unassembled WGS sequence"/>
</dbReference>
<dbReference type="EMBL" id="CAADRA010000004">
    <property type="protein sequence ID" value="VFT77366.1"/>
    <property type="molecule type" value="Genomic_DNA"/>
</dbReference>
<gene>
    <name evidence="3" type="primary">Aste57867_140</name>
    <name evidence="2" type="ORF">As57867_000140</name>
    <name evidence="3" type="ORF">ASTE57867_140</name>
</gene>
<dbReference type="EMBL" id="VJMH01000004">
    <property type="protein sequence ID" value="KAF0720715.1"/>
    <property type="molecule type" value="Genomic_DNA"/>
</dbReference>
<reference evidence="3 4" key="1">
    <citation type="submission" date="2019-03" db="EMBL/GenBank/DDBJ databases">
        <authorList>
            <person name="Gaulin E."/>
            <person name="Dumas B."/>
        </authorList>
    </citation>
    <scope>NUCLEOTIDE SEQUENCE [LARGE SCALE GENOMIC DNA]</scope>
    <source>
        <strain evidence="3">CBS 568.67</strain>
    </source>
</reference>
<feature type="compositionally biased region" description="Basic and acidic residues" evidence="1">
    <location>
        <begin position="55"/>
        <end position="66"/>
    </location>
</feature>
<name>A0A485K5Z8_9STRA</name>
<accession>A0A485K5Z8</accession>
<dbReference type="AlphaFoldDB" id="A0A485K5Z8"/>
<keyword evidence="4" id="KW-1185">Reference proteome</keyword>
<evidence type="ECO:0000256" key="1">
    <source>
        <dbReference type="SAM" id="MobiDB-lite"/>
    </source>
</evidence>
<reference evidence="2" key="2">
    <citation type="submission" date="2019-06" db="EMBL/GenBank/DDBJ databases">
        <title>Genomics analysis of Aphanomyces spp. identifies a new class of oomycete effector associated with host adaptation.</title>
        <authorList>
            <person name="Gaulin E."/>
        </authorList>
    </citation>
    <scope>NUCLEOTIDE SEQUENCE</scope>
    <source>
        <strain evidence="2">CBS 578.67</strain>
    </source>
</reference>
<proteinExistence type="predicted"/>
<dbReference type="OrthoDB" id="67250at2759"/>